<feature type="region of interest" description="Disordered" evidence="1">
    <location>
        <begin position="61"/>
        <end position="82"/>
    </location>
</feature>
<proteinExistence type="predicted"/>
<evidence type="ECO:0000313" key="3">
    <source>
        <dbReference type="Proteomes" id="UP001187192"/>
    </source>
</evidence>
<accession>A0AA88DEB2</accession>
<evidence type="ECO:0000256" key="1">
    <source>
        <dbReference type="SAM" id="MobiDB-lite"/>
    </source>
</evidence>
<keyword evidence="3" id="KW-1185">Reference proteome</keyword>
<name>A0AA88DEB2_FICCA</name>
<protein>
    <submittedName>
        <fullName evidence="2">Uncharacterized protein</fullName>
    </submittedName>
</protein>
<dbReference type="EMBL" id="BTGU01000054">
    <property type="protein sequence ID" value="GMN54850.1"/>
    <property type="molecule type" value="Genomic_DNA"/>
</dbReference>
<dbReference type="AlphaFoldDB" id="A0AA88DEB2"/>
<comment type="caution">
    <text evidence="2">The sequence shown here is derived from an EMBL/GenBank/DDBJ whole genome shotgun (WGS) entry which is preliminary data.</text>
</comment>
<reference evidence="2" key="1">
    <citation type="submission" date="2023-07" db="EMBL/GenBank/DDBJ databases">
        <title>draft genome sequence of fig (Ficus carica).</title>
        <authorList>
            <person name="Takahashi T."/>
            <person name="Nishimura K."/>
        </authorList>
    </citation>
    <scope>NUCLEOTIDE SEQUENCE</scope>
</reference>
<dbReference type="Proteomes" id="UP001187192">
    <property type="component" value="Unassembled WGS sequence"/>
</dbReference>
<gene>
    <name evidence="2" type="ORF">TIFTF001_023980</name>
</gene>
<evidence type="ECO:0000313" key="2">
    <source>
        <dbReference type="EMBL" id="GMN54850.1"/>
    </source>
</evidence>
<organism evidence="2 3">
    <name type="scientific">Ficus carica</name>
    <name type="common">Common fig</name>
    <dbReference type="NCBI Taxonomy" id="3494"/>
    <lineage>
        <taxon>Eukaryota</taxon>
        <taxon>Viridiplantae</taxon>
        <taxon>Streptophyta</taxon>
        <taxon>Embryophyta</taxon>
        <taxon>Tracheophyta</taxon>
        <taxon>Spermatophyta</taxon>
        <taxon>Magnoliopsida</taxon>
        <taxon>eudicotyledons</taxon>
        <taxon>Gunneridae</taxon>
        <taxon>Pentapetalae</taxon>
        <taxon>rosids</taxon>
        <taxon>fabids</taxon>
        <taxon>Rosales</taxon>
        <taxon>Moraceae</taxon>
        <taxon>Ficeae</taxon>
        <taxon>Ficus</taxon>
    </lineage>
</organism>
<feature type="compositionally biased region" description="Basic and acidic residues" evidence="1">
    <location>
        <begin position="73"/>
        <end position="82"/>
    </location>
</feature>
<sequence>MPSLEYEEFLSPEKAAKASMLKLRFAGLICKARQTLALLPNDKDTADHDQVSSWRESYDEAEKLKKTTSSRPDQVDHVQKERRESDYSQFLEIKKRQRIDLRRDDEDDYWCYEKKRRCHDQVGMWGYTYNDHLIKKRTGCGGQMFEIQRKVDHELKRRQEIERQREAARIAINNMQKTVDCDNLGVMEEFERLLRC</sequence>